<keyword evidence="4" id="KW-1185">Reference proteome</keyword>
<keyword evidence="1" id="KW-0472">Membrane</keyword>
<feature type="transmembrane region" description="Helical" evidence="1">
    <location>
        <begin position="94"/>
        <end position="122"/>
    </location>
</feature>
<feature type="transmembrane region" description="Helical" evidence="1">
    <location>
        <begin position="55"/>
        <end position="74"/>
    </location>
</feature>
<proteinExistence type="predicted"/>
<protein>
    <submittedName>
        <fullName evidence="3">Tripartite tricarboxylate transporter TctB family protein</fullName>
    </submittedName>
</protein>
<evidence type="ECO:0000256" key="1">
    <source>
        <dbReference type="SAM" id="Phobius"/>
    </source>
</evidence>
<feature type="transmembrane region" description="Helical" evidence="1">
    <location>
        <begin position="16"/>
        <end position="35"/>
    </location>
</feature>
<feature type="domain" description="DUF1468" evidence="2">
    <location>
        <begin position="20"/>
        <end position="156"/>
    </location>
</feature>
<dbReference type="EMBL" id="JAYMYY010000010">
    <property type="protein sequence ID" value="MEO3992340.1"/>
    <property type="molecule type" value="Genomic_DNA"/>
</dbReference>
<keyword evidence="1" id="KW-1133">Transmembrane helix</keyword>
<dbReference type="Pfam" id="PF07331">
    <property type="entry name" value="TctB"/>
    <property type="match status" value="1"/>
</dbReference>
<dbReference type="InterPro" id="IPR009936">
    <property type="entry name" value="DUF1468"/>
</dbReference>
<evidence type="ECO:0000313" key="4">
    <source>
        <dbReference type="Proteomes" id="UP001444146"/>
    </source>
</evidence>
<accession>A0ABV0HQK3</accession>
<evidence type="ECO:0000259" key="2">
    <source>
        <dbReference type="Pfam" id="PF07331"/>
    </source>
</evidence>
<comment type="caution">
    <text evidence="3">The sequence shown here is derived from an EMBL/GenBank/DDBJ whole genome shotgun (WGS) entry which is preliminary data.</text>
</comment>
<reference evidence="3 4" key="1">
    <citation type="submission" date="2024-01" db="EMBL/GenBank/DDBJ databases">
        <title>Pseudocitrobacter sp. Endophytic strain Cyp-38L.</title>
        <authorList>
            <person name="Amer M.A."/>
            <person name="Hamed S.M."/>
        </authorList>
    </citation>
    <scope>NUCLEOTIDE SEQUENCE [LARGE SCALE GENOMIC DNA]</scope>
    <source>
        <strain evidence="3 4">Cyp38S</strain>
    </source>
</reference>
<feature type="transmembrane region" description="Helical" evidence="1">
    <location>
        <begin position="134"/>
        <end position="155"/>
    </location>
</feature>
<name>A0ABV0HQK3_9ENTR</name>
<organism evidence="3 4">
    <name type="scientific">Pseudocitrobacter cyperus</name>
    <dbReference type="NCBI Taxonomy" id="3112843"/>
    <lineage>
        <taxon>Bacteria</taxon>
        <taxon>Pseudomonadati</taxon>
        <taxon>Pseudomonadota</taxon>
        <taxon>Gammaproteobacteria</taxon>
        <taxon>Enterobacterales</taxon>
        <taxon>Enterobacteriaceae</taxon>
        <taxon>Pseudocitrobacter</taxon>
    </lineage>
</organism>
<evidence type="ECO:0000313" key="3">
    <source>
        <dbReference type="EMBL" id="MEO3992340.1"/>
    </source>
</evidence>
<dbReference type="RefSeq" id="WP_347796558.1">
    <property type="nucleotide sequence ID" value="NZ_JAYMYY010000010.1"/>
</dbReference>
<sequence>MSTKAEIVPHRRVSPAVASVGVLLCVIACAVIVTARQFPATAIETDIGAGAFPRFYAGLLVALAAALVASNYLTSGITPHAHEPLRYGRVAAGVGITAGYIVLLSFAGYLISTPLFLIALMGVMNRQRLWLKPAIALVITFALWLLFSVALQVPLPVGSLFE</sequence>
<gene>
    <name evidence="3" type="ORF">VSR74_21320</name>
</gene>
<dbReference type="Proteomes" id="UP001444146">
    <property type="component" value="Unassembled WGS sequence"/>
</dbReference>
<keyword evidence="1" id="KW-0812">Transmembrane</keyword>